<reference evidence="2" key="1">
    <citation type="journal article" date="2021" name="Nat. Commun.">
        <title>Genetic determinants of endophytism in the Arabidopsis root mycobiome.</title>
        <authorList>
            <person name="Mesny F."/>
            <person name="Miyauchi S."/>
            <person name="Thiergart T."/>
            <person name="Pickel B."/>
            <person name="Atanasova L."/>
            <person name="Karlsson M."/>
            <person name="Huettel B."/>
            <person name="Barry K.W."/>
            <person name="Haridas S."/>
            <person name="Chen C."/>
            <person name="Bauer D."/>
            <person name="Andreopoulos W."/>
            <person name="Pangilinan J."/>
            <person name="LaButti K."/>
            <person name="Riley R."/>
            <person name="Lipzen A."/>
            <person name="Clum A."/>
            <person name="Drula E."/>
            <person name="Henrissat B."/>
            <person name="Kohler A."/>
            <person name="Grigoriev I.V."/>
            <person name="Martin F.M."/>
            <person name="Hacquard S."/>
        </authorList>
    </citation>
    <scope>NUCLEOTIDE SEQUENCE</scope>
    <source>
        <strain evidence="2">MPI-SDFR-AT-0117</strain>
    </source>
</reference>
<dbReference type="Proteomes" id="UP000770015">
    <property type="component" value="Unassembled WGS sequence"/>
</dbReference>
<protein>
    <submittedName>
        <fullName evidence="2">Uncharacterized protein</fullName>
    </submittedName>
</protein>
<dbReference type="AlphaFoldDB" id="A0A9P8VL77"/>
<evidence type="ECO:0000256" key="1">
    <source>
        <dbReference type="SAM" id="MobiDB-lite"/>
    </source>
</evidence>
<accession>A0A9P8VL77</accession>
<dbReference type="EMBL" id="JAGSXJ010000001">
    <property type="protein sequence ID" value="KAH6697635.1"/>
    <property type="molecule type" value="Genomic_DNA"/>
</dbReference>
<name>A0A9P8VL77_9PEZI</name>
<proteinExistence type="predicted"/>
<sequence length="247" mass="27761">MEIPNLYVPATRLPLKSHRPPQPFGKTDYKHIQTPGVPYISPETVGHLNSDDLIYAVHPRERYEPPNNTDDPSIVHLPDWYTDNQDDKIKIVCPLSTGRQGAQAVLCEVLRALDVLWKKMGHKSNDLPRKVVAKISDPLHYRGHIDPVAEADREYAQEAAAYIQLHGKRDTKVYTDKPDLVPKFYGTWTTDITFNHFRKTGMSAKDRAKTLKAEASKRKLFDAAVAAAKNGDSSSKQSKLSPHSGKL</sequence>
<organism evidence="2 3">
    <name type="scientific">Plectosphaerella plurivora</name>
    <dbReference type="NCBI Taxonomy" id="936078"/>
    <lineage>
        <taxon>Eukaryota</taxon>
        <taxon>Fungi</taxon>
        <taxon>Dikarya</taxon>
        <taxon>Ascomycota</taxon>
        <taxon>Pezizomycotina</taxon>
        <taxon>Sordariomycetes</taxon>
        <taxon>Hypocreomycetidae</taxon>
        <taxon>Glomerellales</taxon>
        <taxon>Plectosphaerellaceae</taxon>
        <taxon>Plectosphaerella</taxon>
    </lineage>
</organism>
<feature type="compositionally biased region" description="Low complexity" evidence="1">
    <location>
        <begin position="233"/>
        <end position="247"/>
    </location>
</feature>
<feature type="region of interest" description="Disordered" evidence="1">
    <location>
        <begin position="226"/>
        <end position="247"/>
    </location>
</feature>
<dbReference type="OrthoDB" id="4267316at2759"/>
<evidence type="ECO:0000313" key="2">
    <source>
        <dbReference type="EMBL" id="KAH6697635.1"/>
    </source>
</evidence>
<gene>
    <name evidence="2" type="ORF">F5X68DRAFT_226995</name>
</gene>
<evidence type="ECO:0000313" key="3">
    <source>
        <dbReference type="Proteomes" id="UP000770015"/>
    </source>
</evidence>
<keyword evidence="3" id="KW-1185">Reference proteome</keyword>
<comment type="caution">
    <text evidence="2">The sequence shown here is derived from an EMBL/GenBank/DDBJ whole genome shotgun (WGS) entry which is preliminary data.</text>
</comment>